<protein>
    <submittedName>
        <fullName evidence="1">Uncharacterized protein</fullName>
    </submittedName>
</protein>
<evidence type="ECO:0000313" key="2">
    <source>
        <dbReference type="Proteomes" id="UP000199065"/>
    </source>
</evidence>
<evidence type="ECO:0000313" key="1">
    <source>
        <dbReference type="EMBL" id="SFG75035.1"/>
    </source>
</evidence>
<dbReference type="EMBL" id="FOPJ01000013">
    <property type="protein sequence ID" value="SFG75035.1"/>
    <property type="molecule type" value="Genomic_DNA"/>
</dbReference>
<name>A0A1I2UCW4_9CORY</name>
<keyword evidence="2" id="KW-1185">Reference proteome</keyword>
<organism evidence="1 2">
    <name type="scientific">Corynebacterium spheniscorum</name>
    <dbReference type="NCBI Taxonomy" id="185761"/>
    <lineage>
        <taxon>Bacteria</taxon>
        <taxon>Bacillati</taxon>
        <taxon>Actinomycetota</taxon>
        <taxon>Actinomycetes</taxon>
        <taxon>Mycobacteriales</taxon>
        <taxon>Corynebacteriaceae</taxon>
        <taxon>Corynebacterium</taxon>
    </lineage>
</organism>
<reference evidence="1 2" key="1">
    <citation type="submission" date="2016-10" db="EMBL/GenBank/DDBJ databases">
        <authorList>
            <person name="de Groot N.N."/>
        </authorList>
    </citation>
    <scope>NUCLEOTIDE SEQUENCE [LARGE SCALE GENOMIC DNA]</scope>
    <source>
        <strain>J11</strain>
        <strain evidence="2">PG 39</strain>
    </source>
</reference>
<dbReference type="Proteomes" id="UP000199065">
    <property type="component" value="Unassembled WGS sequence"/>
</dbReference>
<proteinExistence type="predicted"/>
<dbReference type="RefSeq" id="WP_280513522.1">
    <property type="nucleotide sequence ID" value="NZ_FOPJ01000013.1"/>
</dbReference>
<gene>
    <name evidence="1" type="ORF">SAMN05660282_01821</name>
</gene>
<dbReference type="AlphaFoldDB" id="A0A1I2UCW4"/>
<accession>A0A1I2UCW4</accession>
<sequence>MLRHQCERALKNLREVCWSRAVKGALLVDDVDDEQSLVKEET</sequence>